<keyword evidence="5 6" id="KW-0472">Membrane</keyword>
<keyword evidence="8" id="KW-1185">Reference proteome</keyword>
<accession>A0A2T0SV63</accession>
<evidence type="ECO:0000256" key="2">
    <source>
        <dbReference type="ARBA" id="ARBA00022475"/>
    </source>
</evidence>
<evidence type="ECO:0000256" key="3">
    <source>
        <dbReference type="ARBA" id="ARBA00022692"/>
    </source>
</evidence>
<keyword evidence="3 6" id="KW-0812">Transmembrane</keyword>
<feature type="transmembrane region" description="Helical" evidence="6">
    <location>
        <begin position="267"/>
        <end position="285"/>
    </location>
</feature>
<feature type="transmembrane region" description="Helical" evidence="6">
    <location>
        <begin position="186"/>
        <end position="204"/>
    </location>
</feature>
<keyword evidence="2" id="KW-1003">Cell membrane</keyword>
<evidence type="ECO:0000256" key="1">
    <source>
        <dbReference type="ARBA" id="ARBA00004651"/>
    </source>
</evidence>
<feature type="transmembrane region" description="Helical" evidence="6">
    <location>
        <begin position="66"/>
        <end position="86"/>
    </location>
</feature>
<dbReference type="PANTHER" id="PTHR30250">
    <property type="entry name" value="PST FAMILY PREDICTED COLANIC ACID TRANSPORTER"/>
    <property type="match status" value="1"/>
</dbReference>
<feature type="transmembrane region" description="Helical" evidence="6">
    <location>
        <begin position="92"/>
        <end position="112"/>
    </location>
</feature>
<comment type="caution">
    <text evidence="7">The sequence shown here is derived from an EMBL/GenBank/DDBJ whole genome shotgun (WGS) entry which is preliminary data.</text>
</comment>
<feature type="transmembrane region" description="Helical" evidence="6">
    <location>
        <begin position="359"/>
        <end position="379"/>
    </location>
</feature>
<dbReference type="GO" id="GO:0005886">
    <property type="term" value="C:plasma membrane"/>
    <property type="evidence" value="ECO:0007669"/>
    <property type="project" value="UniProtKB-SubCell"/>
</dbReference>
<keyword evidence="4 6" id="KW-1133">Transmembrane helix</keyword>
<comment type="subcellular location">
    <subcellularLocation>
        <location evidence="1">Cell membrane</location>
        <topology evidence="1">Multi-pass membrane protein</topology>
    </subcellularLocation>
</comment>
<name>A0A2T0SV63_9PSEU</name>
<feature type="transmembrane region" description="Helical" evidence="6">
    <location>
        <begin position="305"/>
        <end position="327"/>
    </location>
</feature>
<reference evidence="7 8" key="1">
    <citation type="submission" date="2018-03" db="EMBL/GenBank/DDBJ databases">
        <title>Genomic Encyclopedia of Archaeal and Bacterial Type Strains, Phase II (KMG-II): from individual species to whole genera.</title>
        <authorList>
            <person name="Goeker M."/>
        </authorList>
    </citation>
    <scope>NUCLEOTIDE SEQUENCE [LARGE SCALE GENOMIC DNA]</scope>
    <source>
        <strain evidence="7 8">DSM 44720</strain>
    </source>
</reference>
<gene>
    <name evidence="7" type="ORF">CLV43_11064</name>
</gene>
<feature type="transmembrane region" description="Helical" evidence="6">
    <location>
        <begin position="334"/>
        <end position="353"/>
    </location>
</feature>
<feature type="transmembrane region" description="Helical" evidence="6">
    <location>
        <begin position="224"/>
        <end position="246"/>
    </location>
</feature>
<feature type="transmembrane region" description="Helical" evidence="6">
    <location>
        <begin position="124"/>
        <end position="147"/>
    </location>
</feature>
<dbReference type="EMBL" id="PVTF01000010">
    <property type="protein sequence ID" value="PRY37253.1"/>
    <property type="molecule type" value="Genomic_DNA"/>
</dbReference>
<dbReference type="AlphaFoldDB" id="A0A2T0SV63"/>
<evidence type="ECO:0000313" key="8">
    <source>
        <dbReference type="Proteomes" id="UP000239494"/>
    </source>
</evidence>
<evidence type="ECO:0000313" key="7">
    <source>
        <dbReference type="EMBL" id="PRY37253.1"/>
    </source>
</evidence>
<organism evidence="7 8">
    <name type="scientific">Umezawaea tangerina</name>
    <dbReference type="NCBI Taxonomy" id="84725"/>
    <lineage>
        <taxon>Bacteria</taxon>
        <taxon>Bacillati</taxon>
        <taxon>Actinomycetota</taxon>
        <taxon>Actinomycetes</taxon>
        <taxon>Pseudonocardiales</taxon>
        <taxon>Pseudonocardiaceae</taxon>
        <taxon>Umezawaea</taxon>
    </lineage>
</organism>
<proteinExistence type="predicted"/>
<sequence>MCVVVSGLLVNAYLAVVARNVTPAEYGYFGAFWSLSLLVGFGAFLPVEQELARLSPAKAMGAATKVALGLAGVELLVVAAGSPLLLDPLGGRPWAVVAVAALCLVSAGQFLVRGALIGGGRLAWHGGLLVLDTALRVLFALGLGFAVTTDSAGFAWTLVAAIAVAHLPVLFLLPRDGSGEVSTSDFLRSALPLLLGSVCAQLLLNGLPVVVAAVATDSATAGRFLAAFLLVRVPLFVAVPLQTALLPSLTKLSQAGKGLLVRALAKLTAVLAAFGLAAAVFAGLLGPWVVRLVFGDSYELAGGDLVLMAVGVTAHLGLIVTTQALVASALHAKVAWSWLAGIASAAVVFALVPDLLLRAELSFLVGSGLGWFTGMFLLITSGEDRRARRPGHRVDLLRALRVRADQLRQGRR</sequence>
<evidence type="ECO:0000256" key="4">
    <source>
        <dbReference type="ARBA" id="ARBA00022989"/>
    </source>
</evidence>
<dbReference type="PANTHER" id="PTHR30250:SF11">
    <property type="entry name" value="O-ANTIGEN TRANSPORTER-RELATED"/>
    <property type="match status" value="1"/>
</dbReference>
<dbReference type="InterPro" id="IPR050833">
    <property type="entry name" value="Poly_Biosynth_Transport"/>
</dbReference>
<feature type="transmembrane region" description="Helical" evidence="6">
    <location>
        <begin position="153"/>
        <end position="174"/>
    </location>
</feature>
<evidence type="ECO:0000256" key="5">
    <source>
        <dbReference type="ARBA" id="ARBA00023136"/>
    </source>
</evidence>
<dbReference type="Proteomes" id="UP000239494">
    <property type="component" value="Unassembled WGS sequence"/>
</dbReference>
<feature type="transmembrane region" description="Helical" evidence="6">
    <location>
        <begin position="28"/>
        <end position="45"/>
    </location>
</feature>
<protein>
    <submittedName>
        <fullName evidence="7">O-antigen/teichoic acid export membrane protein</fullName>
    </submittedName>
</protein>
<evidence type="ECO:0000256" key="6">
    <source>
        <dbReference type="SAM" id="Phobius"/>
    </source>
</evidence>